<evidence type="ECO:0000313" key="2">
    <source>
        <dbReference type="Proteomes" id="UP000010367"/>
    </source>
</evidence>
<evidence type="ECO:0000313" key="1">
    <source>
        <dbReference type="EMBL" id="AFY80932.1"/>
    </source>
</evidence>
<organism evidence="1 2">
    <name type="scientific">Oscillatoria acuminata PCC 6304</name>
    <dbReference type="NCBI Taxonomy" id="56110"/>
    <lineage>
        <taxon>Bacteria</taxon>
        <taxon>Bacillati</taxon>
        <taxon>Cyanobacteriota</taxon>
        <taxon>Cyanophyceae</taxon>
        <taxon>Oscillatoriophycideae</taxon>
        <taxon>Oscillatoriales</taxon>
        <taxon>Oscillatoriaceae</taxon>
        <taxon>Oscillatoria</taxon>
    </lineage>
</organism>
<dbReference type="Proteomes" id="UP000010367">
    <property type="component" value="Chromosome"/>
</dbReference>
<proteinExistence type="predicted"/>
<dbReference type="HOGENOM" id="CLU_2650962_0_0_3"/>
<protein>
    <submittedName>
        <fullName evidence="1">Uncharacterized protein</fullName>
    </submittedName>
</protein>
<name>K9TDI7_9CYAN</name>
<sequence length="76" mass="8185">MIGFKTVFGLQKENGRIALTLASLSQGQPEVTRFILLNPIVKHRIYPLARAGGLCPYASGLQPAGFYIGSVFFGSV</sequence>
<dbReference type="AlphaFoldDB" id="K9TDI7"/>
<reference evidence="1 2" key="1">
    <citation type="submission" date="2012-06" db="EMBL/GenBank/DDBJ databases">
        <title>Finished chromosome of genome of Oscillatoria acuminata PCC 6304.</title>
        <authorList>
            <consortium name="US DOE Joint Genome Institute"/>
            <person name="Gugger M."/>
            <person name="Coursin T."/>
            <person name="Rippka R."/>
            <person name="Tandeau De Marsac N."/>
            <person name="Huntemann M."/>
            <person name="Wei C.-L."/>
            <person name="Han J."/>
            <person name="Detter J.C."/>
            <person name="Han C."/>
            <person name="Tapia R."/>
            <person name="Davenport K."/>
            <person name="Daligault H."/>
            <person name="Erkkila T."/>
            <person name="Gu W."/>
            <person name="Munk A.C.C."/>
            <person name="Teshima H."/>
            <person name="Xu Y."/>
            <person name="Chain P."/>
            <person name="Chen A."/>
            <person name="Krypides N."/>
            <person name="Mavromatis K."/>
            <person name="Markowitz V."/>
            <person name="Szeto E."/>
            <person name="Ivanova N."/>
            <person name="Mikhailova N."/>
            <person name="Ovchinnikova G."/>
            <person name="Pagani I."/>
            <person name="Pati A."/>
            <person name="Goodwin L."/>
            <person name="Peters L."/>
            <person name="Pitluck S."/>
            <person name="Woyke T."/>
            <person name="Kerfeld C."/>
        </authorList>
    </citation>
    <scope>NUCLEOTIDE SEQUENCE [LARGE SCALE GENOMIC DNA]</scope>
    <source>
        <strain evidence="1 2">PCC 6304</strain>
    </source>
</reference>
<dbReference type="EMBL" id="CP003607">
    <property type="protein sequence ID" value="AFY80932.1"/>
    <property type="molecule type" value="Genomic_DNA"/>
</dbReference>
<keyword evidence="2" id="KW-1185">Reference proteome</keyword>
<dbReference type="KEGG" id="oac:Oscil6304_1217"/>
<dbReference type="STRING" id="56110.Oscil6304_1217"/>
<gene>
    <name evidence="1" type="ORF">Oscil6304_1217</name>
</gene>
<accession>K9TDI7</accession>
<dbReference type="InParanoid" id="K9TDI7"/>